<keyword evidence="2" id="KW-1133">Transmembrane helix</keyword>
<reference evidence="3" key="1">
    <citation type="submission" date="2015-07" db="EMBL/GenBank/DDBJ databases">
        <title>Transcriptome Assembly of Anthurium amnicola.</title>
        <authorList>
            <person name="Suzuki J."/>
        </authorList>
    </citation>
    <scope>NUCLEOTIDE SEQUENCE</scope>
</reference>
<dbReference type="AlphaFoldDB" id="A0A1D1XEE2"/>
<sequence length="438" mass="50091">MRRDVWHAFISEIISLYEFIREYGPDDDDPSTRYVYGAHKGKSRAIRSAANSIARLQCLQFIRKLSEDPAKLVQFSYLRNVPYGDVVLQTLAVNFWGGQLVTKFTRLEHEQSQLRHPSEDRQTFSIHVFDIDGSAYLRKWKKSPSWASNSSLIFWKNTSVRQGIVLSKNLVVVDLNLVERAALTCKEKSQIVERTQATIDAAMIKGIPSNIDLFKELLLPFVVVAKNLEKLRCWEDPHLTISFLAFAYTVIFRHLLPYVLPVTLIIMATAMLLLKGLREQGRLGRSFGKVTIRDQPPSNTIQKIIAVKEAMADLENYLQNLNVTLLKFRTILLSGQPEITTEVALVLLCSATVLLVVPFRYILAFVILDLFTRELEFRREMVTRFTRFVKDRWAAVYASPVVILPYESDELNPTGDTNLESDREKSRKKSSDKSGLNS</sequence>
<dbReference type="PANTHER" id="PTHR31860">
    <property type="entry name" value="HEAT-INDUCIBLE TRANSCRIPTION REPRESSOR (DUF639)-RELATED"/>
    <property type="match status" value="1"/>
</dbReference>
<evidence type="ECO:0000256" key="2">
    <source>
        <dbReference type="SAM" id="Phobius"/>
    </source>
</evidence>
<evidence type="ECO:0000256" key="1">
    <source>
        <dbReference type="SAM" id="MobiDB-lite"/>
    </source>
</evidence>
<keyword evidence="2" id="KW-0812">Transmembrane</keyword>
<feature type="transmembrane region" description="Helical" evidence="2">
    <location>
        <begin position="343"/>
        <end position="371"/>
    </location>
</feature>
<dbReference type="InterPro" id="IPR006927">
    <property type="entry name" value="DUF639"/>
</dbReference>
<feature type="region of interest" description="Disordered" evidence="1">
    <location>
        <begin position="409"/>
        <end position="438"/>
    </location>
</feature>
<organism evidence="3">
    <name type="scientific">Anthurium amnicola</name>
    <dbReference type="NCBI Taxonomy" id="1678845"/>
    <lineage>
        <taxon>Eukaryota</taxon>
        <taxon>Viridiplantae</taxon>
        <taxon>Streptophyta</taxon>
        <taxon>Embryophyta</taxon>
        <taxon>Tracheophyta</taxon>
        <taxon>Spermatophyta</taxon>
        <taxon>Magnoliopsida</taxon>
        <taxon>Liliopsida</taxon>
        <taxon>Araceae</taxon>
        <taxon>Pothoideae</taxon>
        <taxon>Potheae</taxon>
        <taxon>Anthurium</taxon>
    </lineage>
</organism>
<evidence type="ECO:0000313" key="3">
    <source>
        <dbReference type="EMBL" id="JAT40783.1"/>
    </source>
</evidence>
<protein>
    <submittedName>
        <fullName evidence="3">GRAM domain-containing protein 4</fullName>
    </submittedName>
</protein>
<keyword evidence="2" id="KW-0472">Membrane</keyword>
<proteinExistence type="predicted"/>
<dbReference type="Pfam" id="PF04842">
    <property type="entry name" value="DUF639"/>
    <property type="match status" value="1"/>
</dbReference>
<dbReference type="EMBL" id="GDJX01027153">
    <property type="protein sequence ID" value="JAT40783.1"/>
    <property type="molecule type" value="Transcribed_RNA"/>
</dbReference>
<feature type="compositionally biased region" description="Basic and acidic residues" evidence="1">
    <location>
        <begin position="420"/>
        <end position="432"/>
    </location>
</feature>
<gene>
    <name evidence="3" type="primary">GRAMD4_0</name>
    <name evidence="3" type="ORF">g.127974</name>
</gene>
<dbReference type="PANTHER" id="PTHR31860:SF3">
    <property type="entry name" value="PROTEIN, PUTATIVE (DUF639)-RELATED"/>
    <property type="match status" value="1"/>
</dbReference>
<feature type="transmembrane region" description="Helical" evidence="2">
    <location>
        <begin position="255"/>
        <end position="274"/>
    </location>
</feature>
<name>A0A1D1XEE2_9ARAE</name>
<accession>A0A1D1XEE2</accession>